<sequence>MPHTHKRDKSKNEASYDLPPTKTAQPLPVKKSTPTTTTRTNQPFKKRKRPTNQDDTPRAFSRLLNPTTYRPPRSGLDDGTTSKKRKTTTTTKTSPPPPSTLTHPKILPHEPLSSFSARVDAAIPFAGVTKNSGKDIPGPREQQTKTEREMQRMQREWREEEKRRKEKMEEENEEGGVVNEEDGVDALLTKRQTKKKGKRKGADMHSGEEEGDIWAGIKAKQLNIINGQGGLVGLHDVVQAPPKLLKAPSKFKDNSSFGKKNGGGMKRKGELSEARRGVVEGYRALMRERREGMG</sequence>
<accession>A0AA39QU97</accession>
<feature type="compositionally biased region" description="Basic and acidic residues" evidence="1">
    <location>
        <begin position="142"/>
        <end position="168"/>
    </location>
</feature>
<comment type="caution">
    <text evidence="2">The sequence shown here is derived from an EMBL/GenBank/DDBJ whole genome shotgun (WGS) entry which is preliminary data.</text>
</comment>
<feature type="region of interest" description="Disordered" evidence="1">
    <location>
        <begin position="245"/>
        <end position="274"/>
    </location>
</feature>
<proteinExistence type="predicted"/>
<feature type="region of interest" description="Disordered" evidence="1">
    <location>
        <begin position="1"/>
        <end position="108"/>
    </location>
</feature>
<dbReference type="AlphaFoldDB" id="A0AA39QU97"/>
<dbReference type="Proteomes" id="UP001166286">
    <property type="component" value="Unassembled WGS sequence"/>
</dbReference>
<organism evidence="2 3">
    <name type="scientific">Cladonia borealis</name>
    <dbReference type="NCBI Taxonomy" id="184061"/>
    <lineage>
        <taxon>Eukaryota</taxon>
        <taxon>Fungi</taxon>
        <taxon>Dikarya</taxon>
        <taxon>Ascomycota</taxon>
        <taxon>Pezizomycotina</taxon>
        <taxon>Lecanoromycetes</taxon>
        <taxon>OSLEUM clade</taxon>
        <taxon>Lecanoromycetidae</taxon>
        <taxon>Lecanorales</taxon>
        <taxon>Lecanorineae</taxon>
        <taxon>Cladoniaceae</taxon>
        <taxon>Cladonia</taxon>
    </lineage>
</organism>
<name>A0AA39QU97_9LECA</name>
<dbReference type="PANTHER" id="PTHR40644:SF1">
    <property type="entry name" value="UPF0653 PROTEIN C607.02C"/>
    <property type="match status" value="1"/>
</dbReference>
<evidence type="ECO:0000256" key="1">
    <source>
        <dbReference type="SAM" id="MobiDB-lite"/>
    </source>
</evidence>
<protein>
    <submittedName>
        <fullName evidence="2">Uncharacterized protein</fullName>
    </submittedName>
</protein>
<reference evidence="2" key="1">
    <citation type="submission" date="2023-03" db="EMBL/GenBank/DDBJ databases">
        <title>Complete genome of Cladonia borealis.</title>
        <authorList>
            <person name="Park H."/>
        </authorList>
    </citation>
    <scope>NUCLEOTIDE SEQUENCE</scope>
    <source>
        <strain evidence="2">ANT050790</strain>
    </source>
</reference>
<dbReference type="EMBL" id="JAFEKC020000022">
    <property type="protein sequence ID" value="KAK0508039.1"/>
    <property type="molecule type" value="Genomic_DNA"/>
</dbReference>
<feature type="region of interest" description="Disordered" evidence="1">
    <location>
        <begin position="128"/>
        <end position="209"/>
    </location>
</feature>
<gene>
    <name evidence="2" type="ORF">JMJ35_009928</name>
</gene>
<feature type="compositionally biased region" description="Acidic residues" evidence="1">
    <location>
        <begin position="169"/>
        <end position="184"/>
    </location>
</feature>
<evidence type="ECO:0000313" key="2">
    <source>
        <dbReference type="EMBL" id="KAK0508039.1"/>
    </source>
</evidence>
<feature type="compositionally biased region" description="Low complexity" evidence="1">
    <location>
        <begin position="26"/>
        <end position="43"/>
    </location>
</feature>
<keyword evidence="3" id="KW-1185">Reference proteome</keyword>
<evidence type="ECO:0000313" key="3">
    <source>
        <dbReference type="Proteomes" id="UP001166286"/>
    </source>
</evidence>
<dbReference type="PANTHER" id="PTHR40644">
    <property type="entry name" value="UPF0653 PROTEIN C607.02C"/>
    <property type="match status" value="1"/>
</dbReference>